<evidence type="ECO:0000313" key="3">
    <source>
        <dbReference type="EMBL" id="QOY88946.1"/>
    </source>
</evidence>
<dbReference type="InterPro" id="IPR011006">
    <property type="entry name" value="CheY-like_superfamily"/>
</dbReference>
<evidence type="ECO:0000256" key="1">
    <source>
        <dbReference type="PROSITE-ProRule" id="PRU00169"/>
    </source>
</evidence>
<keyword evidence="4" id="KW-1185">Reference proteome</keyword>
<dbReference type="AlphaFoldDB" id="A0A7S7NSL3"/>
<name>A0A7S7NSL3_PALFE</name>
<protein>
    <submittedName>
        <fullName evidence="3">Response regulator</fullName>
    </submittedName>
</protein>
<sequence>MPKSTKILAVVDDLFFVVKINDAAKRAGLTCEFLKSEKDVLEKSVAEQPLLVILDLNAHSVNAVSVITNFKAIEDLKRVSLIGFVSHVQGELKQQAQDAGANMVLARSAFSTNLPQILKRHTGSM</sequence>
<dbReference type="PROSITE" id="PS50110">
    <property type="entry name" value="RESPONSE_REGULATORY"/>
    <property type="match status" value="1"/>
</dbReference>
<dbReference type="Gene3D" id="3.40.50.2300">
    <property type="match status" value="1"/>
</dbReference>
<dbReference type="GO" id="GO:0000160">
    <property type="term" value="P:phosphorelay signal transduction system"/>
    <property type="evidence" value="ECO:0007669"/>
    <property type="project" value="InterPro"/>
</dbReference>
<accession>A0A7S7NSL3</accession>
<feature type="modified residue" description="4-aspartylphosphate" evidence="1">
    <location>
        <position position="55"/>
    </location>
</feature>
<evidence type="ECO:0000313" key="4">
    <source>
        <dbReference type="Proteomes" id="UP000593892"/>
    </source>
</evidence>
<dbReference type="InterPro" id="IPR001789">
    <property type="entry name" value="Sig_transdc_resp-reg_receiver"/>
</dbReference>
<proteinExistence type="predicted"/>
<dbReference type="SUPFAM" id="SSF52172">
    <property type="entry name" value="CheY-like"/>
    <property type="match status" value="1"/>
</dbReference>
<gene>
    <name evidence="3" type="ORF">IRI77_03005</name>
</gene>
<dbReference type="EMBL" id="CP063849">
    <property type="protein sequence ID" value="QOY88946.1"/>
    <property type="molecule type" value="Genomic_DNA"/>
</dbReference>
<evidence type="ECO:0000259" key="2">
    <source>
        <dbReference type="PROSITE" id="PS50110"/>
    </source>
</evidence>
<feature type="domain" description="Response regulatory" evidence="2">
    <location>
        <begin position="6"/>
        <end position="122"/>
    </location>
</feature>
<keyword evidence="1" id="KW-0597">Phosphoprotein</keyword>
<dbReference type="Proteomes" id="UP000593892">
    <property type="component" value="Chromosome"/>
</dbReference>
<organism evidence="3 4">
    <name type="scientific">Paludibaculum fermentans</name>
    <dbReference type="NCBI Taxonomy" id="1473598"/>
    <lineage>
        <taxon>Bacteria</taxon>
        <taxon>Pseudomonadati</taxon>
        <taxon>Acidobacteriota</taxon>
        <taxon>Terriglobia</taxon>
        <taxon>Bryobacterales</taxon>
        <taxon>Bryobacteraceae</taxon>
        <taxon>Paludibaculum</taxon>
    </lineage>
</organism>
<dbReference type="KEGG" id="pfer:IRI77_03005"/>
<reference evidence="3 4" key="1">
    <citation type="submission" date="2020-10" db="EMBL/GenBank/DDBJ databases">
        <title>Complete genome sequence of Paludibaculum fermentans P105T, a facultatively anaerobic acidobacterium capable of dissimilatory Fe(III) reduction.</title>
        <authorList>
            <person name="Dedysh S.N."/>
            <person name="Beletsky A.V."/>
            <person name="Kulichevskaya I.S."/>
            <person name="Mardanov A.V."/>
            <person name="Ravin N.V."/>
        </authorList>
    </citation>
    <scope>NUCLEOTIDE SEQUENCE [LARGE SCALE GENOMIC DNA]</scope>
    <source>
        <strain evidence="3 4">P105</strain>
    </source>
</reference>
<dbReference type="RefSeq" id="WP_194450609.1">
    <property type="nucleotide sequence ID" value="NZ_CP063849.1"/>
</dbReference>